<gene>
    <name evidence="8" type="ORF">LRP50_01360</name>
</gene>
<reference evidence="8" key="1">
    <citation type="submission" date="2021-12" db="EMBL/GenBank/DDBJ databases">
        <title>Enterovibrio ZSDZ35 sp. nov. and Enterovibrio ZSDZ42 sp. nov., isolated from coastal seawater in Qingdao.</title>
        <authorList>
            <person name="Zhang P."/>
        </authorList>
    </citation>
    <scope>NUCLEOTIDE SEQUENCE</scope>
    <source>
        <strain evidence="8">ZSDZ42</strain>
    </source>
</reference>
<dbReference type="NCBIfam" id="TIGR01844">
    <property type="entry name" value="type_I_sec_TolC"/>
    <property type="match status" value="1"/>
</dbReference>
<dbReference type="PANTHER" id="PTHR30026:SF22">
    <property type="entry name" value="OUTER MEMBRANE EFFLUX PROTEIN"/>
    <property type="match status" value="1"/>
</dbReference>
<dbReference type="Pfam" id="PF02321">
    <property type="entry name" value="OEP"/>
    <property type="match status" value="2"/>
</dbReference>
<keyword evidence="4" id="KW-1134">Transmembrane beta strand</keyword>
<comment type="similarity">
    <text evidence="2">Belongs to the outer membrane factor (OMF) (TC 1.B.17) family.</text>
</comment>
<dbReference type="SUPFAM" id="SSF56954">
    <property type="entry name" value="Outer membrane efflux proteins (OEP)"/>
    <property type="match status" value="1"/>
</dbReference>
<evidence type="ECO:0000313" key="9">
    <source>
        <dbReference type="Proteomes" id="UP001149400"/>
    </source>
</evidence>
<sequence length="454" mass="50299">MLNFIAIKRFTKFIVGSLPFVLFIPTTGFSQSLEQAVANTLASSPEVRRAFNAYKAQQEQVGQAFSGYLPTVDITAGYGWEQTDSPSTRAGGRENEALNPGEAGISIRQVLFSGFQTQSEVERSEAEKNSAYWNLVSASEEQALKAVRVYIKYIQAKEVVLLSEENLKSHKTIYGQIKEKTDSGLGSAADLYQITGRLARAKSNVIVAKNNLMDAESNFVRVVNLTPQNLSPPQPDMALIPTTRQQAISAAEKEHPTLKVSNSDITAAKKQREAAKSAYYPEVSLEVNGNWNNDNGGTLGHDNDIRTMLRVRYNLYSGGRDTALEKEMAYRIGESQEINQTAVRDVIEGTTLAWNARINLIEQIGYLKEHVVAARQTQSAYTLQFGLGQRTLIDLLDSENEVFESRKDFIAAEYDVLIAEYRILNSTGRLLSSLRVQSPFASINKTQSESGETK</sequence>
<evidence type="ECO:0000313" key="8">
    <source>
        <dbReference type="EMBL" id="MDD1791776.1"/>
    </source>
</evidence>
<evidence type="ECO:0000256" key="1">
    <source>
        <dbReference type="ARBA" id="ARBA00004442"/>
    </source>
</evidence>
<comment type="subcellular location">
    <subcellularLocation>
        <location evidence="1">Cell outer membrane</location>
    </subcellularLocation>
</comment>
<accession>A0ABT5QUU7</accession>
<comment type="caution">
    <text evidence="8">The sequence shown here is derived from an EMBL/GenBank/DDBJ whole genome shotgun (WGS) entry which is preliminary data.</text>
</comment>
<keyword evidence="5" id="KW-0812">Transmembrane</keyword>
<keyword evidence="9" id="KW-1185">Reference proteome</keyword>
<dbReference type="PANTHER" id="PTHR30026">
    <property type="entry name" value="OUTER MEMBRANE PROTEIN TOLC"/>
    <property type="match status" value="1"/>
</dbReference>
<protein>
    <submittedName>
        <fullName evidence="8">TolC family outer membrane protein</fullName>
    </submittedName>
</protein>
<name>A0ABT5QUU7_9GAMM</name>
<dbReference type="EMBL" id="JAJUBC010000001">
    <property type="protein sequence ID" value="MDD1791776.1"/>
    <property type="molecule type" value="Genomic_DNA"/>
</dbReference>
<proteinExistence type="inferred from homology"/>
<dbReference type="Proteomes" id="UP001149400">
    <property type="component" value="Unassembled WGS sequence"/>
</dbReference>
<evidence type="ECO:0000256" key="3">
    <source>
        <dbReference type="ARBA" id="ARBA00022448"/>
    </source>
</evidence>
<evidence type="ECO:0000256" key="7">
    <source>
        <dbReference type="ARBA" id="ARBA00023237"/>
    </source>
</evidence>
<dbReference type="Gene3D" id="1.20.1600.10">
    <property type="entry name" value="Outer membrane efflux proteins (OEP)"/>
    <property type="match status" value="1"/>
</dbReference>
<dbReference type="InterPro" id="IPR010130">
    <property type="entry name" value="T1SS_OMP_TolC"/>
</dbReference>
<organism evidence="8 9">
    <name type="scientific">Enterovibrio gelatinilyticus</name>
    <dbReference type="NCBI Taxonomy" id="2899819"/>
    <lineage>
        <taxon>Bacteria</taxon>
        <taxon>Pseudomonadati</taxon>
        <taxon>Pseudomonadota</taxon>
        <taxon>Gammaproteobacteria</taxon>
        <taxon>Vibrionales</taxon>
        <taxon>Vibrionaceae</taxon>
        <taxon>Enterovibrio</taxon>
    </lineage>
</organism>
<keyword evidence="6" id="KW-0472">Membrane</keyword>
<keyword evidence="3" id="KW-0813">Transport</keyword>
<evidence type="ECO:0000256" key="5">
    <source>
        <dbReference type="ARBA" id="ARBA00022692"/>
    </source>
</evidence>
<dbReference type="RefSeq" id="WP_274162718.1">
    <property type="nucleotide sequence ID" value="NZ_JAJUBC010000001.1"/>
</dbReference>
<evidence type="ECO:0000256" key="4">
    <source>
        <dbReference type="ARBA" id="ARBA00022452"/>
    </source>
</evidence>
<evidence type="ECO:0000256" key="2">
    <source>
        <dbReference type="ARBA" id="ARBA00007613"/>
    </source>
</evidence>
<dbReference type="InterPro" id="IPR051906">
    <property type="entry name" value="TolC-like"/>
</dbReference>
<keyword evidence="7" id="KW-0998">Cell outer membrane</keyword>
<evidence type="ECO:0000256" key="6">
    <source>
        <dbReference type="ARBA" id="ARBA00023136"/>
    </source>
</evidence>
<dbReference type="InterPro" id="IPR003423">
    <property type="entry name" value="OMP_efflux"/>
</dbReference>